<protein>
    <recommendedName>
        <fullName evidence="3">Flagellar protein FlgN</fullName>
    </recommendedName>
</protein>
<dbReference type="AlphaFoldDB" id="Q0G4G7"/>
<comment type="caution">
    <text evidence="1">The sequence shown here is derived from an EMBL/GenBank/DDBJ whole genome shotgun (WGS) entry which is preliminary data.</text>
</comment>
<gene>
    <name evidence="1" type="ORF">FP2506_13814</name>
</gene>
<dbReference type="HOGENOM" id="CLU_144083_1_0_5"/>
<dbReference type="Proteomes" id="UP000004310">
    <property type="component" value="Unassembled WGS sequence"/>
</dbReference>
<name>Q0G4G7_9HYPH</name>
<evidence type="ECO:0008006" key="3">
    <source>
        <dbReference type="Google" id="ProtNLM"/>
    </source>
</evidence>
<evidence type="ECO:0000313" key="2">
    <source>
        <dbReference type="Proteomes" id="UP000004310"/>
    </source>
</evidence>
<proteinExistence type="predicted"/>
<accession>Q0G4G7</accession>
<reference evidence="1 2" key="1">
    <citation type="journal article" date="2010" name="J. Bacteriol.">
        <title>Genome sequence of Fulvimarina pelagi HTCC2506T, a Mn(II)-oxidizing alphaproteobacterium possessing an aerobic anoxygenic photosynthetic gene cluster and Xanthorhodopsin.</title>
        <authorList>
            <person name="Kang I."/>
            <person name="Oh H.M."/>
            <person name="Lim S.I."/>
            <person name="Ferriera S."/>
            <person name="Giovannoni S.J."/>
            <person name="Cho J.C."/>
        </authorList>
    </citation>
    <scope>NUCLEOTIDE SEQUENCE [LARGE SCALE GENOMIC DNA]</scope>
    <source>
        <strain evidence="1 2">HTCC2506</strain>
    </source>
</reference>
<dbReference type="STRING" id="217511.GCA_001463845_02392"/>
<dbReference type="eggNOG" id="ENOG5033ETF">
    <property type="taxonomic scope" value="Bacteria"/>
</dbReference>
<organism evidence="1 2">
    <name type="scientific">Fulvimarina pelagi HTCC2506</name>
    <dbReference type="NCBI Taxonomy" id="314231"/>
    <lineage>
        <taxon>Bacteria</taxon>
        <taxon>Pseudomonadati</taxon>
        <taxon>Pseudomonadota</taxon>
        <taxon>Alphaproteobacteria</taxon>
        <taxon>Hyphomicrobiales</taxon>
        <taxon>Aurantimonadaceae</taxon>
        <taxon>Fulvimarina</taxon>
    </lineage>
</organism>
<evidence type="ECO:0000313" key="1">
    <source>
        <dbReference type="EMBL" id="EAU41514.1"/>
    </source>
</evidence>
<dbReference type="RefSeq" id="WP_007067889.1">
    <property type="nucleotide sequence ID" value="NZ_DS022272.1"/>
</dbReference>
<keyword evidence="2" id="KW-1185">Reference proteome</keyword>
<sequence length="117" mass="12838">MQTALHNAADRLEAVLSRESEALAQSNGIDLVETAGRKNQSLLELTRLTRGLSPETLDGETRERLLVLRRRLAENQAVLSQHVKASHEISTIMAKSIAAAESDGTYSSRPEFAGRVR</sequence>
<dbReference type="EMBL" id="AATP01000002">
    <property type="protein sequence ID" value="EAU41514.1"/>
    <property type="molecule type" value="Genomic_DNA"/>
</dbReference>